<evidence type="ECO:0000256" key="3">
    <source>
        <dbReference type="ARBA" id="ARBA00012321"/>
    </source>
</evidence>
<proteinExistence type="predicted"/>
<evidence type="ECO:0000313" key="13">
    <source>
        <dbReference type="Proteomes" id="UP000704960"/>
    </source>
</evidence>
<dbReference type="GO" id="GO:0006207">
    <property type="term" value="P:'de novo' pyrimidine nucleobase biosynthetic process"/>
    <property type="evidence" value="ECO:0007669"/>
    <property type="project" value="InterPro"/>
</dbReference>
<organism evidence="12 13">
    <name type="scientific">Candidatus Sungiibacteriota bacterium</name>
    <dbReference type="NCBI Taxonomy" id="2750080"/>
    <lineage>
        <taxon>Bacteria</taxon>
        <taxon>Candidatus Sungiibacteriota</taxon>
    </lineage>
</organism>
<sequence length="255" mass="27267">MNLAQARSCQIAALDFITSTVAEQMATILQPHVGMFKVGAMLFTAVGPAVIEYLRDTVGLPVFLDLKYHDTPETVAGASCAAAGLGVEMFTIHCAGGMPMMTAARKAVDEAMELPAIRANSRSRPKILGVTALTSQEALDLERESTIAVNEDASSRAIQELFDEIVMRRALLAEEAGLDGVVTSARYAAHVRKACRPSFLIVTPGIHRVETAGEAIRGGADYVVIGRLFRQTRDPIGIAGQLTWEIAAAAERKEA</sequence>
<dbReference type="InterPro" id="IPR011060">
    <property type="entry name" value="RibuloseP-bd_barrel"/>
</dbReference>
<evidence type="ECO:0000259" key="11">
    <source>
        <dbReference type="SMART" id="SM00934"/>
    </source>
</evidence>
<dbReference type="EC" id="4.1.1.23" evidence="3"/>
<evidence type="ECO:0000313" key="12">
    <source>
        <dbReference type="EMBL" id="MBI4132076.1"/>
    </source>
</evidence>
<dbReference type="GO" id="GO:0005829">
    <property type="term" value="C:cytosol"/>
    <property type="evidence" value="ECO:0007669"/>
    <property type="project" value="TreeGrafter"/>
</dbReference>
<dbReference type="PANTHER" id="PTHR32119">
    <property type="entry name" value="OROTIDINE 5'-PHOSPHATE DECARBOXYLASE"/>
    <property type="match status" value="1"/>
</dbReference>
<evidence type="ECO:0000256" key="10">
    <source>
        <dbReference type="PIRSR" id="PIRSR614732-2"/>
    </source>
</evidence>
<evidence type="ECO:0000256" key="8">
    <source>
        <dbReference type="ARBA" id="ARBA00033428"/>
    </source>
</evidence>
<feature type="binding site" evidence="10">
    <location>
        <position position="15"/>
    </location>
    <ligand>
        <name>substrate</name>
    </ligand>
</feature>
<feature type="binding site" evidence="10">
    <location>
        <position position="227"/>
    </location>
    <ligand>
        <name>substrate</name>
    </ligand>
</feature>
<feature type="binding site" evidence="10">
    <location>
        <position position="37"/>
    </location>
    <ligand>
        <name>substrate</name>
    </ligand>
</feature>
<comment type="caution">
    <text evidence="12">The sequence shown here is derived from an EMBL/GenBank/DDBJ whole genome shotgun (WGS) entry which is preliminary data.</text>
</comment>
<accession>A0A932YVE4</accession>
<comment type="pathway">
    <text evidence="2">Pyrimidine metabolism; UMP biosynthesis via de novo pathway; UMP from orotate: step 2/2.</text>
</comment>
<dbReference type="SMART" id="SM00934">
    <property type="entry name" value="OMPdecase"/>
    <property type="match status" value="1"/>
</dbReference>
<feature type="active site" description="For OMPdecase activity" evidence="9">
    <location>
        <position position="65"/>
    </location>
</feature>
<feature type="binding site" evidence="10">
    <location>
        <position position="226"/>
    </location>
    <ligand>
        <name>substrate</name>
    </ligand>
</feature>
<feature type="binding site" evidence="10">
    <location>
        <position position="134"/>
    </location>
    <ligand>
        <name>substrate</name>
    </ligand>
</feature>
<evidence type="ECO:0000256" key="5">
    <source>
        <dbReference type="ARBA" id="ARBA00022793"/>
    </source>
</evidence>
<dbReference type="GO" id="GO:0004590">
    <property type="term" value="F:orotidine-5'-phosphate decarboxylase activity"/>
    <property type="evidence" value="ECO:0007669"/>
    <property type="project" value="UniProtKB-EC"/>
</dbReference>
<feature type="active site" description="For OMPdecase activity" evidence="9">
    <location>
        <position position="70"/>
    </location>
</feature>
<protein>
    <recommendedName>
        <fullName evidence="4">Orotidine 5'-phosphate decarboxylase</fullName>
        <ecNumber evidence="3">4.1.1.23</ecNumber>
    </recommendedName>
    <alternativeName>
        <fullName evidence="8">OMP decarboxylase</fullName>
    </alternativeName>
</protein>
<keyword evidence="5" id="KW-0210">Decarboxylase</keyword>
<evidence type="ECO:0000256" key="7">
    <source>
        <dbReference type="ARBA" id="ARBA00023239"/>
    </source>
</evidence>
<name>A0A932YVE4_9BACT</name>
<dbReference type="InterPro" id="IPR001754">
    <property type="entry name" value="OMPdeCOase_dom"/>
</dbReference>
<dbReference type="Proteomes" id="UP000704960">
    <property type="component" value="Unassembled WGS sequence"/>
</dbReference>
<evidence type="ECO:0000256" key="9">
    <source>
        <dbReference type="PIRSR" id="PIRSR614732-1"/>
    </source>
</evidence>
<keyword evidence="6" id="KW-0665">Pyrimidine biosynthesis</keyword>
<dbReference type="NCBIfam" id="TIGR01740">
    <property type="entry name" value="pyrF"/>
    <property type="match status" value="1"/>
</dbReference>
<feature type="domain" description="Orotidine 5'-phosphate decarboxylase" evidence="11">
    <location>
        <begin position="9"/>
        <end position="242"/>
    </location>
</feature>
<dbReference type="Pfam" id="PF00215">
    <property type="entry name" value="OMPdecase"/>
    <property type="match status" value="1"/>
</dbReference>
<gene>
    <name evidence="12" type="primary">pyrF</name>
    <name evidence="12" type="ORF">HY474_00405</name>
</gene>
<dbReference type="AlphaFoldDB" id="A0A932YVE4"/>
<evidence type="ECO:0000256" key="6">
    <source>
        <dbReference type="ARBA" id="ARBA00022975"/>
    </source>
</evidence>
<dbReference type="GO" id="GO:0044205">
    <property type="term" value="P:'de novo' UMP biosynthetic process"/>
    <property type="evidence" value="ECO:0007669"/>
    <property type="project" value="InterPro"/>
</dbReference>
<reference evidence="12" key="1">
    <citation type="submission" date="2020-07" db="EMBL/GenBank/DDBJ databases">
        <title>Huge and variable diversity of episymbiotic CPR bacteria and DPANN archaea in groundwater ecosystems.</title>
        <authorList>
            <person name="He C.Y."/>
            <person name="Keren R."/>
            <person name="Whittaker M."/>
            <person name="Farag I.F."/>
            <person name="Doudna J."/>
            <person name="Cate J.H.D."/>
            <person name="Banfield J.F."/>
        </authorList>
    </citation>
    <scope>NUCLEOTIDE SEQUENCE</scope>
    <source>
        <strain evidence="12">NC_groundwater_1226_Ag_S-0.1um_59_124</strain>
    </source>
</reference>
<evidence type="ECO:0000256" key="1">
    <source>
        <dbReference type="ARBA" id="ARBA00002356"/>
    </source>
</evidence>
<dbReference type="EMBL" id="JACQMJ010000004">
    <property type="protein sequence ID" value="MBI4132076.1"/>
    <property type="molecule type" value="Genomic_DNA"/>
</dbReference>
<dbReference type="SUPFAM" id="SSF51366">
    <property type="entry name" value="Ribulose-phoshate binding barrel"/>
    <property type="match status" value="1"/>
</dbReference>
<dbReference type="Gene3D" id="3.20.20.70">
    <property type="entry name" value="Aldolase class I"/>
    <property type="match status" value="1"/>
</dbReference>
<feature type="active site" description="For OMPdecase activity" evidence="9">
    <location>
        <position position="67"/>
    </location>
</feature>
<comment type="function">
    <text evidence="1">Catalyzes the decarboxylation of orotidine 5'-monophosphate (OMP) to uridine 5'-monophosphate (UMP).</text>
</comment>
<keyword evidence="7 12" id="KW-0456">Lyase</keyword>
<dbReference type="CDD" id="cd04725">
    <property type="entry name" value="OMP_decarboxylase_like"/>
    <property type="match status" value="1"/>
</dbReference>
<dbReference type="PANTHER" id="PTHR32119:SF2">
    <property type="entry name" value="OROTIDINE 5'-PHOSPHATE DECARBOXYLASE"/>
    <property type="match status" value="1"/>
</dbReference>
<evidence type="ECO:0000256" key="2">
    <source>
        <dbReference type="ARBA" id="ARBA00004861"/>
    </source>
</evidence>
<evidence type="ECO:0000256" key="4">
    <source>
        <dbReference type="ARBA" id="ARBA00021923"/>
    </source>
</evidence>
<dbReference type="InterPro" id="IPR013785">
    <property type="entry name" value="Aldolase_TIM"/>
</dbReference>
<dbReference type="InterPro" id="IPR014732">
    <property type="entry name" value="OMPdecase"/>
</dbReference>